<sequence>MADLSFDNPLFKQFAFYSGVVIVKTMSMSVLTALNRIRKSVYANPEDCAIGKAMDKECKPTLSDPTVERIRRCHLNDLENVIPFFLIGLLYVSSGPDPATALMYFRIFTGCRLLHTVCYMCQVPQPSRALMFGGGLFATMRMAVDVISKTC</sequence>
<proteinExistence type="evidence at transcript level"/>
<keyword evidence="11" id="KW-0007">Acetylation</keyword>
<feature type="transmembrane region" description="Helical" evidence="17">
    <location>
        <begin position="14"/>
        <end position="34"/>
    </location>
</feature>
<dbReference type="SUPFAM" id="SSF161084">
    <property type="entry name" value="MAPEG domain-like"/>
    <property type="match status" value="1"/>
</dbReference>
<dbReference type="AlphaFoldDB" id="I6LKV8"/>
<dbReference type="GO" id="GO:0004364">
    <property type="term" value="F:glutathione transferase activity"/>
    <property type="evidence" value="ECO:0007669"/>
    <property type="project" value="UniProtKB-EC"/>
</dbReference>
<keyword evidence="13 17" id="KW-0472">Membrane</keyword>
<comment type="similarity">
    <text evidence="4">Belongs to the MAPEG family.</text>
</comment>
<accession>I6LKV8</accession>
<evidence type="ECO:0000313" key="18">
    <source>
        <dbReference type="EMBL" id="ADF45336.1"/>
    </source>
</evidence>
<keyword evidence="8" id="KW-1000">Mitochondrion outer membrane</keyword>
<evidence type="ECO:0000256" key="5">
    <source>
        <dbReference type="ARBA" id="ARBA00012452"/>
    </source>
</evidence>
<dbReference type="InterPro" id="IPR040162">
    <property type="entry name" value="MGST1-like"/>
</dbReference>
<evidence type="ECO:0000256" key="6">
    <source>
        <dbReference type="ARBA" id="ARBA00022679"/>
    </source>
</evidence>
<dbReference type="InterPro" id="IPR001129">
    <property type="entry name" value="Membr-assoc_MAPEG"/>
</dbReference>
<evidence type="ECO:0000256" key="17">
    <source>
        <dbReference type="SAM" id="Phobius"/>
    </source>
</evidence>
<evidence type="ECO:0000256" key="15">
    <source>
        <dbReference type="ARBA" id="ARBA00039397"/>
    </source>
</evidence>
<evidence type="ECO:0000256" key="14">
    <source>
        <dbReference type="ARBA" id="ARBA00038540"/>
    </source>
</evidence>
<comment type="function">
    <text evidence="1">Conjugation of reduced glutathione to a wide number of exogenous and endogenous hydrophobic electrophiles.</text>
</comment>
<dbReference type="EMBL" id="GQ403696">
    <property type="protein sequence ID" value="ADF45336.1"/>
    <property type="molecule type" value="mRNA"/>
</dbReference>
<protein>
    <recommendedName>
        <fullName evidence="15">Microsomal glutathione S-transferase 1</fullName>
        <ecNumber evidence="5">2.5.1.18</ecNumber>
    </recommendedName>
</protein>
<name>I6LKV8_AZUFA</name>
<dbReference type="Pfam" id="PF01124">
    <property type="entry name" value="MAPEG"/>
    <property type="match status" value="1"/>
</dbReference>
<evidence type="ECO:0000256" key="11">
    <source>
        <dbReference type="ARBA" id="ARBA00022990"/>
    </source>
</evidence>
<evidence type="ECO:0000256" key="8">
    <source>
        <dbReference type="ARBA" id="ARBA00022787"/>
    </source>
</evidence>
<evidence type="ECO:0000256" key="12">
    <source>
        <dbReference type="ARBA" id="ARBA00023128"/>
    </source>
</evidence>
<keyword evidence="12" id="KW-0496">Mitochondrion</keyword>
<dbReference type="GO" id="GO:0005741">
    <property type="term" value="C:mitochondrial outer membrane"/>
    <property type="evidence" value="ECO:0007669"/>
    <property type="project" value="UniProtKB-SubCell"/>
</dbReference>
<evidence type="ECO:0000256" key="16">
    <source>
        <dbReference type="ARBA" id="ARBA00049385"/>
    </source>
</evidence>
<dbReference type="InterPro" id="IPR023352">
    <property type="entry name" value="MAPEG-like_dom_sf"/>
</dbReference>
<evidence type="ECO:0000256" key="2">
    <source>
        <dbReference type="ARBA" id="ARBA00004294"/>
    </source>
</evidence>
<evidence type="ECO:0000256" key="10">
    <source>
        <dbReference type="ARBA" id="ARBA00022989"/>
    </source>
</evidence>
<dbReference type="PANTHER" id="PTHR10689">
    <property type="entry name" value="MICROSOMAL GLUTATHIONE S-TRANSFERASE 1"/>
    <property type="match status" value="1"/>
</dbReference>
<evidence type="ECO:0000256" key="9">
    <source>
        <dbReference type="ARBA" id="ARBA00022824"/>
    </source>
</evidence>
<evidence type="ECO:0000256" key="7">
    <source>
        <dbReference type="ARBA" id="ARBA00022692"/>
    </source>
</evidence>
<dbReference type="FunFam" id="1.20.120.550:FF:000002">
    <property type="entry name" value="Microsomal glutathione S-transferase 1"/>
    <property type="match status" value="1"/>
</dbReference>
<comment type="subunit">
    <text evidence="14">Homotrimer; The trimer binds only one molecule of glutathione.</text>
</comment>
<comment type="subcellular location">
    <subcellularLocation>
        <location evidence="3">Endoplasmic reticulum membrane</location>
        <topology evidence="3">Multi-pass membrane protein</topology>
    </subcellularLocation>
    <subcellularLocation>
        <location evidence="2">Mitochondrion outer membrane</location>
    </subcellularLocation>
</comment>
<evidence type="ECO:0000256" key="13">
    <source>
        <dbReference type="ARBA" id="ARBA00023136"/>
    </source>
</evidence>
<dbReference type="PANTHER" id="PTHR10689:SF6">
    <property type="entry name" value="MICROSOMAL GLUTATHIONE S-TRANSFERASE 1"/>
    <property type="match status" value="1"/>
</dbReference>
<dbReference type="Gene3D" id="1.20.120.550">
    <property type="entry name" value="Membrane associated eicosanoid/glutathione metabolism-like domain"/>
    <property type="match status" value="1"/>
</dbReference>
<keyword evidence="6 18" id="KW-0808">Transferase</keyword>
<keyword evidence="9" id="KW-0256">Endoplasmic reticulum</keyword>
<keyword evidence="10 17" id="KW-1133">Transmembrane helix</keyword>
<dbReference type="EC" id="2.5.1.18" evidence="5"/>
<comment type="catalytic activity">
    <reaction evidence="16">
        <text>RX + glutathione = an S-substituted glutathione + a halide anion + H(+)</text>
        <dbReference type="Rhea" id="RHEA:16437"/>
        <dbReference type="ChEBI" id="CHEBI:15378"/>
        <dbReference type="ChEBI" id="CHEBI:16042"/>
        <dbReference type="ChEBI" id="CHEBI:17792"/>
        <dbReference type="ChEBI" id="CHEBI:57925"/>
        <dbReference type="ChEBI" id="CHEBI:90779"/>
        <dbReference type="EC" id="2.5.1.18"/>
    </reaction>
    <physiologicalReaction direction="left-to-right" evidence="16">
        <dbReference type="Rhea" id="RHEA:16438"/>
    </physiologicalReaction>
</comment>
<keyword evidence="7 17" id="KW-0812">Transmembrane</keyword>
<reference evidence="18" key="1">
    <citation type="submission" date="2009-07" db="EMBL/GenBank/DDBJ databases">
        <title>Analysis of Four Glutathione-s-Transferase Genes from Chlamys farreri.</title>
        <authorList>
            <person name="Wang M.Q."/>
            <person name="Song L.S."/>
        </authorList>
    </citation>
    <scope>NUCLEOTIDE SEQUENCE</scope>
</reference>
<organism evidence="18">
    <name type="scientific">Azumapecten farreri</name>
    <name type="common">Farrer's scallop</name>
    <name type="synonym">Chlamys farreri</name>
    <dbReference type="NCBI Taxonomy" id="106299"/>
    <lineage>
        <taxon>Eukaryota</taxon>
        <taxon>Metazoa</taxon>
        <taxon>Spiralia</taxon>
        <taxon>Lophotrochozoa</taxon>
        <taxon>Mollusca</taxon>
        <taxon>Bivalvia</taxon>
        <taxon>Autobranchia</taxon>
        <taxon>Pteriomorphia</taxon>
        <taxon>Pectinida</taxon>
        <taxon>Pectinoidea</taxon>
        <taxon>Pectinidae</taxon>
        <taxon>Azumapecten</taxon>
    </lineage>
</organism>
<evidence type="ECO:0000256" key="4">
    <source>
        <dbReference type="ARBA" id="ARBA00010459"/>
    </source>
</evidence>
<dbReference type="GO" id="GO:0005789">
    <property type="term" value="C:endoplasmic reticulum membrane"/>
    <property type="evidence" value="ECO:0007669"/>
    <property type="project" value="UniProtKB-SubCell"/>
</dbReference>
<evidence type="ECO:0000256" key="3">
    <source>
        <dbReference type="ARBA" id="ARBA00004477"/>
    </source>
</evidence>
<evidence type="ECO:0000256" key="1">
    <source>
        <dbReference type="ARBA" id="ARBA00003701"/>
    </source>
</evidence>